<proteinExistence type="predicted"/>
<evidence type="ECO:0000313" key="1">
    <source>
        <dbReference type="EMBL" id="GIX92169.1"/>
    </source>
</evidence>
<reference evidence="1 2" key="1">
    <citation type="submission" date="2021-06" db="EMBL/GenBank/DDBJ databases">
        <title>Caerostris extrusa draft genome.</title>
        <authorList>
            <person name="Kono N."/>
            <person name="Arakawa K."/>
        </authorList>
    </citation>
    <scope>NUCLEOTIDE SEQUENCE [LARGE SCALE GENOMIC DNA]</scope>
</reference>
<dbReference type="AlphaFoldDB" id="A0AAV4P563"/>
<accession>A0AAV4P563</accession>
<dbReference type="EMBL" id="BPLR01021663">
    <property type="protein sequence ID" value="GIX92169.1"/>
    <property type="molecule type" value="Genomic_DNA"/>
</dbReference>
<sequence length="117" mass="13866">MNDVATQVVETGRIIMQKDAEKKIFPTKFKSFRNPLLKKKKKLNVFVQAKNELEELAIKVEAQREENDFLRSFLNSAVENKFEEFDLYRTFVTETREFFVNTLQEIKDTLKQKGRIS</sequence>
<name>A0AAV4P563_CAEEX</name>
<protein>
    <submittedName>
        <fullName evidence="1">Uncharacterized protein</fullName>
    </submittedName>
</protein>
<organism evidence="1 2">
    <name type="scientific">Caerostris extrusa</name>
    <name type="common">Bark spider</name>
    <name type="synonym">Caerostris bankana</name>
    <dbReference type="NCBI Taxonomy" id="172846"/>
    <lineage>
        <taxon>Eukaryota</taxon>
        <taxon>Metazoa</taxon>
        <taxon>Ecdysozoa</taxon>
        <taxon>Arthropoda</taxon>
        <taxon>Chelicerata</taxon>
        <taxon>Arachnida</taxon>
        <taxon>Araneae</taxon>
        <taxon>Araneomorphae</taxon>
        <taxon>Entelegynae</taxon>
        <taxon>Araneoidea</taxon>
        <taxon>Araneidae</taxon>
        <taxon>Caerostris</taxon>
    </lineage>
</organism>
<comment type="caution">
    <text evidence="1">The sequence shown here is derived from an EMBL/GenBank/DDBJ whole genome shotgun (WGS) entry which is preliminary data.</text>
</comment>
<keyword evidence="2" id="KW-1185">Reference proteome</keyword>
<dbReference type="Proteomes" id="UP001054945">
    <property type="component" value="Unassembled WGS sequence"/>
</dbReference>
<gene>
    <name evidence="1" type="primary">AVEN_26252_1</name>
    <name evidence="1" type="ORF">CEXT_780431</name>
</gene>
<evidence type="ECO:0000313" key="2">
    <source>
        <dbReference type="Proteomes" id="UP001054945"/>
    </source>
</evidence>